<dbReference type="RefSeq" id="WP_108576916.1">
    <property type="nucleotide sequence ID" value="NZ_CP026952.1"/>
</dbReference>
<dbReference type="InterPro" id="IPR001851">
    <property type="entry name" value="ABC_transp_permease"/>
</dbReference>
<proteinExistence type="predicted"/>
<evidence type="ECO:0000256" key="3">
    <source>
        <dbReference type="ARBA" id="ARBA00022692"/>
    </source>
</evidence>
<dbReference type="KEGG" id="aez:C3E78_02990"/>
<dbReference type="Proteomes" id="UP000244384">
    <property type="component" value="Chromosome"/>
</dbReference>
<organism evidence="6 7">
    <name type="scientific">Aeromicrobium chenweiae</name>
    <dbReference type="NCBI Taxonomy" id="2079793"/>
    <lineage>
        <taxon>Bacteria</taxon>
        <taxon>Bacillati</taxon>
        <taxon>Actinomycetota</taxon>
        <taxon>Actinomycetes</taxon>
        <taxon>Propionibacteriales</taxon>
        <taxon>Nocardioidaceae</taxon>
        <taxon>Aeromicrobium</taxon>
    </lineage>
</organism>
<evidence type="ECO:0000313" key="6">
    <source>
        <dbReference type="EMBL" id="AWB91270.1"/>
    </source>
</evidence>
<accession>A0A5F2EQH7</accession>
<name>A0A2S0WJ58_9ACTN</name>
<dbReference type="AlphaFoldDB" id="A0A2S0WJ58"/>
<comment type="subcellular location">
    <subcellularLocation>
        <location evidence="1">Cell membrane</location>
        <topology evidence="1">Multi-pass membrane protein</topology>
    </subcellularLocation>
</comment>
<keyword evidence="7" id="KW-1185">Reference proteome</keyword>
<sequence>MSATMTALRKRDDTTRVGEWAIHAGLLAVSILAALGLAGLLLETTGHDALEAYRSMWEGSLGSSSSIAATLNHAGPILLVAVGACVAMRAGLINLGTEGQVLVGALAATAVAVKLDLPTGLMLPAVLVAGALGGAAWAGIASLLRFGRGVSEVLTTLLMNFVAIQLISWMVNRTYLLQAGAETGAAASNRLPQSESIPAGAQLAPAVEGDGFAIQPVIVIALVIALVVAWLMRSTTWGLRLKMTSGNPRTAVRFGSSIAMIGGCALAVSGALAGLAGAAFLSSDAHRLTPGLSNSYGWDGFLVALIAGPRPLVAVPVALLYGGVRAGGGWMASIGVSGAIVGIVQALLVLAVLLPSLVVRHRARQRVLSDRAR</sequence>
<evidence type="ECO:0000256" key="2">
    <source>
        <dbReference type="ARBA" id="ARBA00022475"/>
    </source>
</evidence>
<dbReference type="GO" id="GO:0005886">
    <property type="term" value="C:plasma membrane"/>
    <property type="evidence" value="ECO:0007669"/>
    <property type="project" value="UniProtKB-SubCell"/>
</dbReference>
<accession>A0A2S0WJ58</accession>
<dbReference type="EMBL" id="CP026952">
    <property type="protein sequence ID" value="AWB91270.1"/>
    <property type="molecule type" value="Genomic_DNA"/>
</dbReference>
<evidence type="ECO:0000313" key="7">
    <source>
        <dbReference type="Proteomes" id="UP000244384"/>
    </source>
</evidence>
<evidence type="ECO:0000256" key="1">
    <source>
        <dbReference type="ARBA" id="ARBA00004651"/>
    </source>
</evidence>
<evidence type="ECO:0000256" key="5">
    <source>
        <dbReference type="ARBA" id="ARBA00023136"/>
    </source>
</evidence>
<dbReference type="Pfam" id="PF02653">
    <property type="entry name" value="BPD_transp_2"/>
    <property type="match status" value="1"/>
</dbReference>
<dbReference type="PANTHER" id="PTHR47089">
    <property type="entry name" value="ABC TRANSPORTER, PERMEASE PROTEIN"/>
    <property type="match status" value="1"/>
</dbReference>
<keyword evidence="2" id="KW-1003">Cell membrane</keyword>
<keyword evidence="3" id="KW-0812">Transmembrane</keyword>
<dbReference type="OrthoDB" id="45037at2"/>
<evidence type="ECO:0000256" key="4">
    <source>
        <dbReference type="ARBA" id="ARBA00022989"/>
    </source>
</evidence>
<dbReference type="PANTHER" id="PTHR47089:SF1">
    <property type="entry name" value="GUANOSINE ABC TRANSPORTER PERMEASE PROTEIN NUPP"/>
    <property type="match status" value="1"/>
</dbReference>
<dbReference type="CDD" id="cd06580">
    <property type="entry name" value="TM_PBP1_transp_TpRbsC_like"/>
    <property type="match status" value="1"/>
</dbReference>
<protein>
    <submittedName>
        <fullName evidence="6">ABC transporter permease</fullName>
    </submittedName>
</protein>
<dbReference type="GO" id="GO:0022857">
    <property type="term" value="F:transmembrane transporter activity"/>
    <property type="evidence" value="ECO:0007669"/>
    <property type="project" value="InterPro"/>
</dbReference>
<keyword evidence="5" id="KW-0472">Membrane</keyword>
<reference evidence="7" key="1">
    <citation type="submission" date="2018-01" db="EMBL/GenBank/DDBJ databases">
        <authorList>
            <person name="Li J."/>
        </authorList>
    </citation>
    <scope>NUCLEOTIDE SEQUENCE [LARGE SCALE GENOMIC DNA]</scope>
    <source>
        <strain evidence="7">592</strain>
    </source>
</reference>
<gene>
    <name evidence="6" type="ORF">C3E78_02990</name>
</gene>
<keyword evidence="4" id="KW-1133">Transmembrane helix</keyword>